<keyword evidence="1" id="KW-0732">Signal</keyword>
<comment type="caution">
    <text evidence="2">The sequence shown here is derived from an EMBL/GenBank/DDBJ whole genome shotgun (WGS) entry which is preliminary data.</text>
</comment>
<keyword evidence="3" id="KW-1185">Reference proteome</keyword>
<feature type="chain" id="PRO_5047345607" evidence="1">
    <location>
        <begin position="23"/>
        <end position="306"/>
    </location>
</feature>
<reference evidence="3" key="1">
    <citation type="journal article" date="2024" name="Algal Res.">
        <title>Biochemical, toxicological and genomic investigation of a high-biomass producing Limnothrix strain isolated from Italian shallow drinking water reservoir.</title>
        <authorList>
            <person name="Simonazzi M."/>
            <person name="Shishido T.K."/>
            <person name="Delbaje E."/>
            <person name="Wahlsten M."/>
            <person name="Fewer D.P."/>
            <person name="Sivonen K."/>
            <person name="Pezzolesi L."/>
            <person name="Pistocchi R."/>
        </authorList>
    </citation>
    <scope>NUCLEOTIDE SEQUENCE [LARGE SCALE GENOMIC DNA]</scope>
    <source>
        <strain evidence="3">LRLZ20PSL1</strain>
    </source>
</reference>
<feature type="signal peptide" evidence="1">
    <location>
        <begin position="1"/>
        <end position="22"/>
    </location>
</feature>
<dbReference type="EMBL" id="JAZAQF010000028">
    <property type="protein sequence ID" value="MFG3816993.1"/>
    <property type="molecule type" value="Genomic_DNA"/>
</dbReference>
<dbReference type="RefSeq" id="WP_393011012.1">
    <property type="nucleotide sequence ID" value="NZ_JAZAQF010000028.1"/>
</dbReference>
<proteinExistence type="predicted"/>
<gene>
    <name evidence="2" type="ORF">VPK24_05040</name>
</gene>
<accession>A0ABW7CAM4</accession>
<organism evidence="2 3">
    <name type="scientific">Limnothrix redekei LRLZ20PSL1</name>
    <dbReference type="NCBI Taxonomy" id="3112953"/>
    <lineage>
        <taxon>Bacteria</taxon>
        <taxon>Bacillati</taxon>
        <taxon>Cyanobacteriota</taxon>
        <taxon>Cyanophyceae</taxon>
        <taxon>Pseudanabaenales</taxon>
        <taxon>Pseudanabaenaceae</taxon>
        <taxon>Limnothrix</taxon>
    </lineage>
</organism>
<name>A0ABW7CAM4_9CYAN</name>
<evidence type="ECO:0000256" key="1">
    <source>
        <dbReference type="SAM" id="SignalP"/>
    </source>
</evidence>
<evidence type="ECO:0000313" key="3">
    <source>
        <dbReference type="Proteomes" id="UP001604335"/>
    </source>
</evidence>
<dbReference type="NCBIfam" id="TIGR02595">
    <property type="entry name" value="PEP_CTERM"/>
    <property type="match status" value="1"/>
</dbReference>
<dbReference type="InterPro" id="IPR013424">
    <property type="entry name" value="Ice-binding_C"/>
</dbReference>
<protein>
    <submittedName>
        <fullName evidence="2">NF038130 family PEP-CTERM protein</fullName>
    </submittedName>
</protein>
<dbReference type="NCBIfam" id="NF038130">
    <property type="entry name" value="PEP_NF038130"/>
    <property type="match status" value="1"/>
</dbReference>
<evidence type="ECO:0000313" key="2">
    <source>
        <dbReference type="EMBL" id="MFG3816993.1"/>
    </source>
</evidence>
<sequence length="306" mass="31453">MVGLFPKLVVSASMAASVGLFAGAPALAASLQGASTTGNILVYCSNGTNTFLCDNSNLGTALQGDSTAPGGNVELFADSETAPGLAKFLSGTYSTLTGTLNGQAIEFRSLVKSDWTAQFTQAWLTDVAAQNGISSILTGGLLSEAVGYFTSNTTEANAALARLSDPNIAFVNQNLVSGMISVGLAGHMDVTNIVSGLIATSKTLTNIQKVQYGNAIKALETQGVKLQASELVKVLYDGQEAVRYGGQGIASGQVEAGDGKSHNGTYLVQFQGKLPEPPAATPEPSLMVGLAAVGSWVALKRRQNRA</sequence>
<dbReference type="Proteomes" id="UP001604335">
    <property type="component" value="Unassembled WGS sequence"/>
</dbReference>